<reference evidence="3" key="1">
    <citation type="submission" date="2016-07" db="EMBL/GenBank/DDBJ databases">
        <authorList>
            <person name="Florea S."/>
            <person name="Webb J.S."/>
            <person name="Jaromczyk J."/>
            <person name="Schardl C.L."/>
        </authorList>
    </citation>
    <scope>NUCLEOTIDE SEQUENCE [LARGE SCALE GENOMIC DNA]</scope>
    <source>
        <strain evidence="3">Z6</strain>
    </source>
</reference>
<organism evidence="2 3">
    <name type="scientific">Orenia metallireducens</name>
    <dbReference type="NCBI Taxonomy" id="1413210"/>
    <lineage>
        <taxon>Bacteria</taxon>
        <taxon>Bacillati</taxon>
        <taxon>Bacillota</taxon>
        <taxon>Clostridia</taxon>
        <taxon>Halanaerobiales</taxon>
        <taxon>Halobacteroidaceae</taxon>
        <taxon>Orenia</taxon>
    </lineage>
</organism>
<dbReference type="GO" id="GO:0005524">
    <property type="term" value="F:ATP binding"/>
    <property type="evidence" value="ECO:0007669"/>
    <property type="project" value="InterPro"/>
</dbReference>
<comment type="caution">
    <text evidence="2">The sequence shown here is derived from an EMBL/GenBank/DDBJ whole genome shotgun (WGS) entry which is preliminary data.</text>
</comment>
<dbReference type="Proteomes" id="UP000093514">
    <property type="component" value="Unassembled WGS sequence"/>
</dbReference>
<dbReference type="OrthoDB" id="9773772at2"/>
<sequence length="276" mass="33010">MSLKLEIGNKVDYIQRETGNNNQLLWMNEGFKNPEFKKFIEEIESRKGGEKVYDVRNVLIHFETDNIPGINEDIIIKKFNLTRKYDKLRFCFLDSKAVRSLKLALALEEIGLRTPKPIALLEKRGRFNKIISSYFITEYIDYDYNLLNILKDDKHPLRSRVKEWLPQIAKDIKKMHDAGIVHNDLHAGNILVEDIDNKPRFYYIDLNRGRIKKRLTMKARMKDLARFKLKRDEQEILIKGYDLDNYEKLVELIVRLRENRKKFLKWKRNIKGLIRK</sequence>
<evidence type="ECO:0000313" key="3">
    <source>
        <dbReference type="Proteomes" id="UP000093514"/>
    </source>
</evidence>
<dbReference type="InterPro" id="IPR011009">
    <property type="entry name" value="Kinase-like_dom_sf"/>
</dbReference>
<keyword evidence="2" id="KW-0808">Transferase</keyword>
<dbReference type="EMBL" id="LWDV01000010">
    <property type="protein sequence ID" value="OCL25584.1"/>
    <property type="molecule type" value="Genomic_DNA"/>
</dbReference>
<evidence type="ECO:0000313" key="2">
    <source>
        <dbReference type="EMBL" id="OCL25584.1"/>
    </source>
</evidence>
<dbReference type="InterPro" id="IPR000719">
    <property type="entry name" value="Prot_kinase_dom"/>
</dbReference>
<dbReference type="AlphaFoldDB" id="A0A1C0A619"/>
<evidence type="ECO:0000259" key="1">
    <source>
        <dbReference type="PROSITE" id="PS50011"/>
    </source>
</evidence>
<feature type="domain" description="Protein kinase" evidence="1">
    <location>
        <begin position="38"/>
        <end position="276"/>
    </location>
</feature>
<keyword evidence="2" id="KW-0723">Serine/threonine-protein kinase</keyword>
<proteinExistence type="predicted"/>
<dbReference type="Pfam" id="PF06293">
    <property type="entry name" value="Kdo"/>
    <property type="match status" value="1"/>
</dbReference>
<dbReference type="Gene3D" id="1.10.510.10">
    <property type="entry name" value="Transferase(Phosphotransferase) domain 1"/>
    <property type="match status" value="1"/>
</dbReference>
<keyword evidence="3" id="KW-1185">Reference proteome</keyword>
<name>A0A1C0A619_9FIRM</name>
<gene>
    <name evidence="2" type="ORF">U472_14740</name>
</gene>
<protein>
    <submittedName>
        <fullName evidence="2">Serine/threonine protein kinase</fullName>
    </submittedName>
</protein>
<dbReference type="PROSITE" id="PS50011">
    <property type="entry name" value="PROTEIN_KINASE_DOM"/>
    <property type="match status" value="1"/>
</dbReference>
<dbReference type="SUPFAM" id="SSF56112">
    <property type="entry name" value="Protein kinase-like (PK-like)"/>
    <property type="match status" value="1"/>
</dbReference>
<dbReference type="GO" id="GO:0004674">
    <property type="term" value="F:protein serine/threonine kinase activity"/>
    <property type="evidence" value="ECO:0007669"/>
    <property type="project" value="UniProtKB-KW"/>
</dbReference>
<dbReference type="RefSeq" id="WP_068719496.1">
    <property type="nucleotide sequence ID" value="NZ_LWDV01000010.1"/>
</dbReference>
<reference evidence="2 3" key="2">
    <citation type="submission" date="2016-08" db="EMBL/GenBank/DDBJ databases">
        <title>Orenia metallireducens sp. nov. strain Z6, a Novel Metal-reducing Firmicute from the Deep Subsurface.</title>
        <authorList>
            <person name="Maxim B.I."/>
            <person name="Kenneth K."/>
            <person name="Flynn T.M."/>
            <person name="Oloughlin E.J."/>
            <person name="Locke R.A."/>
            <person name="Weber J.R."/>
            <person name="Egan S.M."/>
            <person name="Mackie R.I."/>
            <person name="Cann I.K."/>
        </authorList>
    </citation>
    <scope>NUCLEOTIDE SEQUENCE [LARGE SCALE GENOMIC DNA]</scope>
    <source>
        <strain evidence="2 3">Z6</strain>
    </source>
</reference>
<accession>A0A1C0A619</accession>
<keyword evidence="2" id="KW-0418">Kinase</keyword>